<dbReference type="SUPFAM" id="SSF53335">
    <property type="entry name" value="S-adenosyl-L-methionine-dependent methyltransferases"/>
    <property type="match status" value="1"/>
</dbReference>
<keyword evidence="2" id="KW-0808">Transferase</keyword>
<dbReference type="InterPro" id="IPR016584">
    <property type="entry name" value="MeTrfase_VrtF"/>
</dbReference>
<accession>A0AA42PSB9</accession>
<dbReference type="PIRSF" id="PIRSF011491">
    <property type="entry name" value="Mtase_YbcY_prd"/>
    <property type="match status" value="1"/>
</dbReference>
<feature type="domain" description="Methyltransferase type 12" evidence="1">
    <location>
        <begin position="54"/>
        <end position="151"/>
    </location>
</feature>
<dbReference type="Pfam" id="PF08242">
    <property type="entry name" value="Methyltransf_12"/>
    <property type="match status" value="1"/>
</dbReference>
<evidence type="ECO:0000313" key="3">
    <source>
        <dbReference type="Proteomes" id="UP001158416"/>
    </source>
</evidence>
<dbReference type="InterPro" id="IPR029063">
    <property type="entry name" value="SAM-dependent_MTases_sf"/>
</dbReference>
<proteinExistence type="predicted"/>
<dbReference type="Proteomes" id="UP001158416">
    <property type="component" value="Unassembled WGS sequence"/>
</dbReference>
<gene>
    <name evidence="2" type="ORF">N5C39_04755</name>
</gene>
<dbReference type="InterPro" id="IPR013217">
    <property type="entry name" value="Methyltransf_12"/>
</dbReference>
<protein>
    <submittedName>
        <fullName evidence="2">Class I SAM-dependent methyltransferase</fullName>
    </submittedName>
</protein>
<evidence type="ECO:0000313" key="2">
    <source>
        <dbReference type="EMBL" id="MDH1317677.1"/>
    </source>
</evidence>
<dbReference type="AlphaFoldDB" id="A0AA42PSB9"/>
<dbReference type="EMBL" id="JAOCAP010000002">
    <property type="protein sequence ID" value="MDH1317677.1"/>
    <property type="molecule type" value="Genomic_DNA"/>
</dbReference>
<dbReference type="GO" id="GO:0032259">
    <property type="term" value="P:methylation"/>
    <property type="evidence" value="ECO:0007669"/>
    <property type="project" value="UniProtKB-KW"/>
</dbReference>
<organism evidence="2 3">
    <name type="scientific">Enterobacter bugandensis</name>
    <dbReference type="NCBI Taxonomy" id="881260"/>
    <lineage>
        <taxon>Bacteria</taxon>
        <taxon>Pseudomonadati</taxon>
        <taxon>Pseudomonadota</taxon>
        <taxon>Gammaproteobacteria</taxon>
        <taxon>Enterobacterales</taxon>
        <taxon>Enterobacteriaceae</taxon>
        <taxon>Enterobacter</taxon>
    </lineage>
</organism>
<dbReference type="Gene3D" id="3.40.50.150">
    <property type="entry name" value="Vaccinia Virus protein VP39"/>
    <property type="match status" value="1"/>
</dbReference>
<sequence length="225" mass="25563">MMNKTHDGIKVYTPLTLKLYDWWVLRISNQYAWKCSTERYLIPHYRNNMKSNHLDVGVGTGFYLKTIPDICNVSLMDLNTSSLSAASRRAGKDNIIASIQHDVFNPYPTHLHDRFDSLSMFYLLHCLPGEMQDKAVVIRHAAAALTKEGCLYGATILGDDVNHNAFGRKLMAVYNKKGIFSNRNDTVENLRSILSDAFHEVEITVEGKIALFKAERKRANPELVD</sequence>
<dbReference type="RefSeq" id="WP_280027808.1">
    <property type="nucleotide sequence ID" value="NZ_JAOCAP010000002.1"/>
</dbReference>
<comment type="caution">
    <text evidence="2">The sequence shown here is derived from an EMBL/GenBank/DDBJ whole genome shotgun (WGS) entry which is preliminary data.</text>
</comment>
<evidence type="ECO:0000259" key="1">
    <source>
        <dbReference type="Pfam" id="PF08242"/>
    </source>
</evidence>
<dbReference type="GO" id="GO:0008168">
    <property type="term" value="F:methyltransferase activity"/>
    <property type="evidence" value="ECO:0007669"/>
    <property type="project" value="UniProtKB-KW"/>
</dbReference>
<reference evidence="2" key="1">
    <citation type="submission" date="2022-09" db="EMBL/GenBank/DDBJ databases">
        <title>Intensive care unit water sources are persistently colonized with multi-drug resistant bacteria and are the site of extensive horizontal gene transfer of antibiotic resistance genes.</title>
        <authorList>
            <person name="Diorio-Toth L."/>
        </authorList>
    </citation>
    <scope>NUCLEOTIDE SEQUENCE</scope>
    <source>
        <strain evidence="2">GD03936</strain>
    </source>
</reference>
<name>A0AA42PSB9_9ENTR</name>
<keyword evidence="2" id="KW-0489">Methyltransferase</keyword>